<dbReference type="CDD" id="cd07377">
    <property type="entry name" value="WHTH_GntR"/>
    <property type="match status" value="1"/>
</dbReference>
<accession>C7MPD0</accession>
<dbReference type="GO" id="GO:0008483">
    <property type="term" value="F:transaminase activity"/>
    <property type="evidence" value="ECO:0007669"/>
    <property type="project" value="UniProtKB-KW"/>
</dbReference>
<dbReference type="Pfam" id="PF00155">
    <property type="entry name" value="Aminotran_1_2"/>
    <property type="match status" value="1"/>
</dbReference>
<reference evidence="7 8" key="1">
    <citation type="journal article" date="2009" name="Stand. Genomic Sci.">
        <title>Complete genome sequence of Cryptobacterium curtum type strain (12-3).</title>
        <authorList>
            <person name="Mavrommatis K."/>
            <person name="Pukall R."/>
            <person name="Rohde C."/>
            <person name="Chen F."/>
            <person name="Sims D."/>
            <person name="Brettin T."/>
            <person name="Kuske C."/>
            <person name="Detter J.C."/>
            <person name="Han C."/>
            <person name="Lapidus A."/>
            <person name="Copeland A."/>
            <person name="Glavina Del Rio T."/>
            <person name="Nolan M."/>
            <person name="Lucas S."/>
            <person name="Tice H."/>
            <person name="Cheng J.F."/>
            <person name="Bruce D."/>
            <person name="Goodwin L."/>
            <person name="Pitluck S."/>
            <person name="Ovchinnikova G."/>
            <person name="Pati A."/>
            <person name="Ivanova N."/>
            <person name="Chen A."/>
            <person name="Palaniappan K."/>
            <person name="Chain P."/>
            <person name="D'haeseleer P."/>
            <person name="Goker M."/>
            <person name="Bristow J."/>
            <person name="Eisen J.A."/>
            <person name="Markowitz V."/>
            <person name="Hugenholtz P."/>
            <person name="Rohde M."/>
            <person name="Klenk H.P."/>
            <person name="Kyrpides N.C."/>
        </authorList>
    </citation>
    <scope>NUCLEOTIDE SEQUENCE [LARGE SCALE GENOMIC DNA]</scope>
    <source>
        <strain evidence="8">ATCC 700683 / DSM 15641 / 12-3</strain>
    </source>
</reference>
<dbReference type="InterPro" id="IPR036388">
    <property type="entry name" value="WH-like_DNA-bd_sf"/>
</dbReference>
<sequence length="556" mass="60472">MLTYDMGQRGELPLYDFLYRCIRDDIVRGIIAADERLPSKRSLADHLGISIITVEGAYRQLVAEGYVQARERRGYYVCDIPKGLAPRIGGRLATSATHAPTHISTHSETPVFLNGNNWSDAYGGTASSINATNFIGSAHSSSTASPFNIASVIDTANANTPSSANDQKYSAVPLADFCGNAAGAGTLPYEGWAQATRAVLSEEGANSLLAASSGQGSHRLRQAICAHLRGFRGMDVDPNQILIAAGSQYLYQLIVQLTGRDREIALETPGYPRLQHIYKAMGVHTQPLPLTEEGMSLSALRASTCDTAHVMPSHQFPTGQAMGIAARYDLLSWAAQDAHRLIIEDDYDCEFRLAGRPLPTLASIDTLGQVIYLNTFAKTLGAGLRIGYAVLPVHWMQRYHDQLGFYACTVGALDQLVLAHFMESGAFERHINRLRARYRTVQDALVSALRASSIAPRLRLKSLDAGINFLMGITRVNEEAFAQSASEQGILLDPLSRFNLGISSLISEDIAAINDDAEITNESTSTAWFVMNYTMISIESIPQVVEALERASAAER</sequence>
<evidence type="ECO:0000256" key="2">
    <source>
        <dbReference type="ARBA" id="ARBA00022898"/>
    </source>
</evidence>
<evidence type="ECO:0000256" key="3">
    <source>
        <dbReference type="ARBA" id="ARBA00023015"/>
    </source>
</evidence>
<dbReference type="STRING" id="469378.Ccur_10790"/>
<protein>
    <submittedName>
        <fullName evidence="7">Transcriptional regulator with HTH domain protein and aminotransferase domain protein</fullName>
    </submittedName>
</protein>
<keyword evidence="7" id="KW-0808">Transferase</keyword>
<dbReference type="OrthoDB" id="594134at2"/>
<dbReference type="KEGG" id="ccu:Ccur_10790"/>
<evidence type="ECO:0000313" key="7">
    <source>
        <dbReference type="EMBL" id="ACU94770.1"/>
    </source>
</evidence>
<keyword evidence="2" id="KW-0663">Pyridoxal phosphate</keyword>
<dbReference type="PANTHER" id="PTHR46577:SF1">
    <property type="entry name" value="HTH-TYPE TRANSCRIPTIONAL REGULATORY PROTEIN GABR"/>
    <property type="match status" value="1"/>
</dbReference>
<dbReference type="Proteomes" id="UP000000954">
    <property type="component" value="Chromosome"/>
</dbReference>
<keyword evidence="8" id="KW-1185">Reference proteome</keyword>
<name>C7MPD0_CRYCD</name>
<dbReference type="Gene3D" id="3.40.640.10">
    <property type="entry name" value="Type I PLP-dependent aspartate aminotransferase-like (Major domain)"/>
    <property type="match status" value="1"/>
</dbReference>
<dbReference type="RefSeq" id="WP_012803455.1">
    <property type="nucleotide sequence ID" value="NC_013170.1"/>
</dbReference>
<evidence type="ECO:0000313" key="8">
    <source>
        <dbReference type="Proteomes" id="UP000000954"/>
    </source>
</evidence>
<dbReference type="InterPro" id="IPR051446">
    <property type="entry name" value="HTH_trans_reg/aminotransferase"/>
</dbReference>
<dbReference type="SUPFAM" id="SSF53383">
    <property type="entry name" value="PLP-dependent transferases"/>
    <property type="match status" value="1"/>
</dbReference>
<dbReference type="Pfam" id="PF00392">
    <property type="entry name" value="GntR"/>
    <property type="match status" value="1"/>
</dbReference>
<keyword evidence="7" id="KW-0032">Aminotransferase</keyword>
<dbReference type="SMART" id="SM00345">
    <property type="entry name" value="HTH_GNTR"/>
    <property type="match status" value="1"/>
</dbReference>
<dbReference type="AlphaFoldDB" id="C7MPD0"/>
<dbReference type="GO" id="GO:0003700">
    <property type="term" value="F:DNA-binding transcription factor activity"/>
    <property type="evidence" value="ECO:0007669"/>
    <property type="project" value="InterPro"/>
</dbReference>
<dbReference type="HOGENOM" id="CLU_017584_0_1_11"/>
<dbReference type="EMBL" id="CP001682">
    <property type="protein sequence ID" value="ACU94770.1"/>
    <property type="molecule type" value="Genomic_DNA"/>
</dbReference>
<dbReference type="GO" id="GO:0003677">
    <property type="term" value="F:DNA binding"/>
    <property type="evidence" value="ECO:0007669"/>
    <property type="project" value="UniProtKB-KW"/>
</dbReference>
<dbReference type="eggNOG" id="COG1167">
    <property type="taxonomic scope" value="Bacteria"/>
</dbReference>
<dbReference type="InterPro" id="IPR015421">
    <property type="entry name" value="PyrdxlP-dep_Trfase_major"/>
</dbReference>
<feature type="domain" description="HTH gntR-type" evidence="6">
    <location>
        <begin position="12"/>
        <end position="80"/>
    </location>
</feature>
<dbReference type="InterPro" id="IPR000524">
    <property type="entry name" value="Tscrpt_reg_HTH_GntR"/>
</dbReference>
<dbReference type="PANTHER" id="PTHR46577">
    <property type="entry name" value="HTH-TYPE TRANSCRIPTIONAL REGULATORY PROTEIN GABR"/>
    <property type="match status" value="1"/>
</dbReference>
<proteinExistence type="inferred from homology"/>
<evidence type="ECO:0000256" key="4">
    <source>
        <dbReference type="ARBA" id="ARBA00023125"/>
    </source>
</evidence>
<dbReference type="InterPro" id="IPR015424">
    <property type="entry name" value="PyrdxlP-dep_Trfase"/>
</dbReference>
<keyword evidence="4" id="KW-0238">DNA-binding</keyword>
<evidence type="ECO:0000259" key="6">
    <source>
        <dbReference type="PROSITE" id="PS50949"/>
    </source>
</evidence>
<dbReference type="CDD" id="cd00609">
    <property type="entry name" value="AAT_like"/>
    <property type="match status" value="1"/>
</dbReference>
<dbReference type="InterPro" id="IPR036390">
    <property type="entry name" value="WH_DNA-bd_sf"/>
</dbReference>
<evidence type="ECO:0000256" key="1">
    <source>
        <dbReference type="ARBA" id="ARBA00005384"/>
    </source>
</evidence>
<dbReference type="InterPro" id="IPR004839">
    <property type="entry name" value="Aminotransferase_I/II_large"/>
</dbReference>
<dbReference type="PROSITE" id="PS50949">
    <property type="entry name" value="HTH_GNTR"/>
    <property type="match status" value="1"/>
</dbReference>
<dbReference type="Gene3D" id="1.10.10.10">
    <property type="entry name" value="Winged helix-like DNA-binding domain superfamily/Winged helix DNA-binding domain"/>
    <property type="match status" value="1"/>
</dbReference>
<organism evidence="7 8">
    <name type="scientific">Cryptobacterium curtum (strain ATCC 700683 / DSM 15641 / CCUG 43107 / 12-3)</name>
    <dbReference type="NCBI Taxonomy" id="469378"/>
    <lineage>
        <taxon>Bacteria</taxon>
        <taxon>Bacillati</taxon>
        <taxon>Actinomycetota</taxon>
        <taxon>Coriobacteriia</taxon>
        <taxon>Eggerthellales</taxon>
        <taxon>Eggerthellaceae</taxon>
        <taxon>Cryptobacterium</taxon>
    </lineage>
</organism>
<keyword evidence="5" id="KW-0804">Transcription</keyword>
<evidence type="ECO:0000256" key="5">
    <source>
        <dbReference type="ARBA" id="ARBA00023163"/>
    </source>
</evidence>
<gene>
    <name evidence="7" type="ordered locus">Ccur_10790</name>
</gene>
<dbReference type="GO" id="GO:0030170">
    <property type="term" value="F:pyridoxal phosphate binding"/>
    <property type="evidence" value="ECO:0007669"/>
    <property type="project" value="InterPro"/>
</dbReference>
<dbReference type="SUPFAM" id="SSF46785">
    <property type="entry name" value="Winged helix' DNA-binding domain"/>
    <property type="match status" value="1"/>
</dbReference>
<keyword evidence="3" id="KW-0805">Transcription regulation</keyword>
<comment type="similarity">
    <text evidence="1">In the C-terminal section; belongs to the class-I pyridoxal-phosphate-dependent aminotransferase family.</text>
</comment>